<keyword evidence="1" id="KW-1133">Transmembrane helix</keyword>
<keyword evidence="3" id="KW-1185">Reference proteome</keyword>
<evidence type="ECO:0000313" key="3">
    <source>
        <dbReference type="Proteomes" id="UP000192439"/>
    </source>
</evidence>
<keyword evidence="1" id="KW-0812">Transmembrane</keyword>
<dbReference type="EMBL" id="CP020771">
    <property type="protein sequence ID" value="ARI83297.1"/>
    <property type="molecule type" value="Genomic_DNA"/>
</dbReference>
<evidence type="ECO:0000256" key="1">
    <source>
        <dbReference type="SAM" id="Phobius"/>
    </source>
</evidence>
<keyword evidence="1" id="KW-0472">Membrane</keyword>
<organism evidence="2 3">
    <name type="scientific">Microcystis aeruginosa PCC 7806SL</name>
    <dbReference type="NCBI Taxonomy" id="1903187"/>
    <lineage>
        <taxon>Bacteria</taxon>
        <taxon>Bacillati</taxon>
        <taxon>Cyanobacteriota</taxon>
        <taxon>Cyanophyceae</taxon>
        <taxon>Oscillatoriophycideae</taxon>
        <taxon>Chroococcales</taxon>
        <taxon>Microcystaceae</taxon>
        <taxon>Microcystis</taxon>
    </lineage>
</organism>
<dbReference type="Proteomes" id="UP000192439">
    <property type="component" value="Chromosome"/>
</dbReference>
<gene>
    <name evidence="2" type="ORF">BH695_4018</name>
</gene>
<dbReference type="AlphaFoldDB" id="A0AB33C4U6"/>
<evidence type="ECO:0000313" key="2">
    <source>
        <dbReference type="EMBL" id="ARI83297.1"/>
    </source>
</evidence>
<proteinExistence type="predicted"/>
<feature type="transmembrane region" description="Helical" evidence="1">
    <location>
        <begin position="35"/>
        <end position="53"/>
    </location>
</feature>
<reference evidence="2 3" key="1">
    <citation type="journal article" date="2018" name="Harmful Algae">
        <title>The highly heterogeneous methylated genomes and diverse restriction-modification systems of bloom-forming Microcystis.</title>
        <authorList>
            <person name="Zhao L."/>
            <person name="Song Y."/>
            <person name="Li L."/>
            <person name="Gan N."/>
            <person name="Brand J.J."/>
            <person name="Song L."/>
        </authorList>
    </citation>
    <scope>NUCLEOTIDE SEQUENCE [LARGE SCALE GENOMIC DNA]</scope>
    <source>
        <strain evidence="2 3">PCC 7806SL</strain>
    </source>
</reference>
<sequence length="57" mass="6250">MRIGTIGLGRSQVSGRNLVPEPPAISTARITSSQGYLFAVFKYFFQILALVFLSRSS</sequence>
<accession>A0AB33C4U6</accession>
<name>A0AB33C4U6_MICA7</name>
<protein>
    <submittedName>
        <fullName evidence="2">Uncharacterized protein</fullName>
    </submittedName>
</protein>